<reference evidence="3 4" key="1">
    <citation type="journal article" date="2016" name="Genome Biol. Evol.">
        <title>Gene Family Evolution Reflects Adaptation to Soil Environmental Stressors in the Genome of the Collembolan Orchesella cincta.</title>
        <authorList>
            <person name="Faddeeva-Vakhrusheva A."/>
            <person name="Derks M.F."/>
            <person name="Anvar S.Y."/>
            <person name="Agamennone V."/>
            <person name="Suring W."/>
            <person name="Smit S."/>
            <person name="van Straalen N.M."/>
            <person name="Roelofs D."/>
        </authorList>
    </citation>
    <scope>NUCLEOTIDE SEQUENCE [LARGE SCALE GENOMIC DNA]</scope>
    <source>
        <tissue evidence="3">Mixed pool</tissue>
    </source>
</reference>
<name>A0A1D2NAX9_ORCCI</name>
<dbReference type="AlphaFoldDB" id="A0A1D2NAX9"/>
<evidence type="ECO:0000313" key="3">
    <source>
        <dbReference type="EMBL" id="ODN02414.1"/>
    </source>
</evidence>
<feature type="transmembrane region" description="Helical" evidence="2">
    <location>
        <begin position="17"/>
        <end position="37"/>
    </location>
</feature>
<comment type="caution">
    <text evidence="3">The sequence shown here is derived from an EMBL/GenBank/DDBJ whole genome shotgun (WGS) entry which is preliminary data.</text>
</comment>
<evidence type="ECO:0000313" key="4">
    <source>
        <dbReference type="Proteomes" id="UP000094527"/>
    </source>
</evidence>
<sequence>MSDIGLECLLLKGIMEIVAFLVIFTIFLVASEVYVLMNRPLLQDKERLAAQPATGARQSNSANGRSTSAPQTPRVKSAIPSPNAGSSNRRRGSERGSSTTSREQPLEALVRVPDIDRCLKMQPVVRLIRIDGPLGENFGRPILHAKGNISTLRRSDRPHSSPIRYRDWV</sequence>
<gene>
    <name evidence="3" type="ORF">Ocin01_04271</name>
</gene>
<feature type="compositionally biased region" description="Polar residues" evidence="1">
    <location>
        <begin position="56"/>
        <end position="71"/>
    </location>
</feature>
<evidence type="ECO:0000256" key="1">
    <source>
        <dbReference type="SAM" id="MobiDB-lite"/>
    </source>
</evidence>
<evidence type="ECO:0000256" key="2">
    <source>
        <dbReference type="SAM" id="Phobius"/>
    </source>
</evidence>
<keyword evidence="2" id="KW-1133">Transmembrane helix</keyword>
<accession>A0A1D2NAX9</accession>
<keyword evidence="2" id="KW-0472">Membrane</keyword>
<protein>
    <submittedName>
        <fullName evidence="3">Uncharacterized protein</fullName>
    </submittedName>
</protein>
<dbReference type="EMBL" id="LJIJ01000112">
    <property type="protein sequence ID" value="ODN02414.1"/>
    <property type="molecule type" value="Genomic_DNA"/>
</dbReference>
<dbReference type="Proteomes" id="UP000094527">
    <property type="component" value="Unassembled WGS sequence"/>
</dbReference>
<keyword evidence="4" id="KW-1185">Reference proteome</keyword>
<feature type="region of interest" description="Disordered" evidence="1">
    <location>
        <begin position="49"/>
        <end position="106"/>
    </location>
</feature>
<organism evidence="3 4">
    <name type="scientific">Orchesella cincta</name>
    <name type="common">Springtail</name>
    <name type="synonym">Podura cincta</name>
    <dbReference type="NCBI Taxonomy" id="48709"/>
    <lineage>
        <taxon>Eukaryota</taxon>
        <taxon>Metazoa</taxon>
        <taxon>Ecdysozoa</taxon>
        <taxon>Arthropoda</taxon>
        <taxon>Hexapoda</taxon>
        <taxon>Collembola</taxon>
        <taxon>Entomobryomorpha</taxon>
        <taxon>Entomobryoidea</taxon>
        <taxon>Orchesellidae</taxon>
        <taxon>Orchesellinae</taxon>
        <taxon>Orchesella</taxon>
    </lineage>
</organism>
<proteinExistence type="predicted"/>
<keyword evidence="2" id="KW-0812">Transmembrane</keyword>